<feature type="region of interest" description="Disordered" evidence="1">
    <location>
        <begin position="132"/>
        <end position="185"/>
    </location>
</feature>
<comment type="caution">
    <text evidence="4">The sequence shown here is derived from an EMBL/GenBank/DDBJ whole genome shotgun (WGS) entry which is preliminary data.</text>
</comment>
<feature type="compositionally biased region" description="Low complexity" evidence="1">
    <location>
        <begin position="132"/>
        <end position="175"/>
    </location>
</feature>
<evidence type="ECO:0000313" key="5">
    <source>
        <dbReference type="Proteomes" id="UP000660680"/>
    </source>
</evidence>
<organism evidence="4 5">
    <name type="scientific">Actinokineospora fastidiosa</name>
    <dbReference type="NCBI Taxonomy" id="1816"/>
    <lineage>
        <taxon>Bacteria</taxon>
        <taxon>Bacillati</taxon>
        <taxon>Actinomycetota</taxon>
        <taxon>Actinomycetes</taxon>
        <taxon>Pseudonocardiales</taxon>
        <taxon>Pseudonocardiaceae</taxon>
        <taxon>Actinokineospora</taxon>
    </lineage>
</organism>
<protein>
    <recommendedName>
        <fullName evidence="6">LPXTG cell wall anchor domain-containing protein</fullName>
    </recommendedName>
</protein>
<gene>
    <name evidence="4" type="ORF">GCM10010171_03380</name>
</gene>
<evidence type="ECO:0008006" key="6">
    <source>
        <dbReference type="Google" id="ProtNLM"/>
    </source>
</evidence>
<keyword evidence="2" id="KW-0812">Transmembrane</keyword>
<dbReference type="Proteomes" id="UP000660680">
    <property type="component" value="Unassembled WGS sequence"/>
</dbReference>
<reference evidence="4" key="2">
    <citation type="submission" date="2020-09" db="EMBL/GenBank/DDBJ databases">
        <authorList>
            <person name="Sun Q."/>
            <person name="Ohkuma M."/>
        </authorList>
    </citation>
    <scope>NUCLEOTIDE SEQUENCE</scope>
    <source>
        <strain evidence="4">JCM 3276</strain>
    </source>
</reference>
<evidence type="ECO:0000256" key="3">
    <source>
        <dbReference type="SAM" id="SignalP"/>
    </source>
</evidence>
<dbReference type="EMBL" id="BMRB01000001">
    <property type="protein sequence ID" value="GGS14792.1"/>
    <property type="molecule type" value="Genomic_DNA"/>
</dbReference>
<feature type="transmembrane region" description="Helical" evidence="2">
    <location>
        <begin position="191"/>
        <end position="210"/>
    </location>
</feature>
<evidence type="ECO:0000256" key="2">
    <source>
        <dbReference type="SAM" id="Phobius"/>
    </source>
</evidence>
<evidence type="ECO:0000256" key="1">
    <source>
        <dbReference type="SAM" id="MobiDB-lite"/>
    </source>
</evidence>
<evidence type="ECO:0000313" key="4">
    <source>
        <dbReference type="EMBL" id="GGS14792.1"/>
    </source>
</evidence>
<proteinExistence type="predicted"/>
<dbReference type="AlphaFoldDB" id="A0A918L6U3"/>
<feature type="chain" id="PRO_5037088171" description="LPXTG cell wall anchor domain-containing protein" evidence="3">
    <location>
        <begin position="27"/>
        <end position="220"/>
    </location>
</feature>
<keyword evidence="2" id="KW-1133">Transmembrane helix</keyword>
<reference evidence="4" key="1">
    <citation type="journal article" date="2014" name="Int. J. Syst. Evol. Microbiol.">
        <title>Complete genome sequence of Corynebacterium casei LMG S-19264T (=DSM 44701T), isolated from a smear-ripened cheese.</title>
        <authorList>
            <consortium name="US DOE Joint Genome Institute (JGI-PGF)"/>
            <person name="Walter F."/>
            <person name="Albersmeier A."/>
            <person name="Kalinowski J."/>
            <person name="Ruckert C."/>
        </authorList>
    </citation>
    <scope>NUCLEOTIDE SEQUENCE</scope>
    <source>
        <strain evidence="4">JCM 3276</strain>
    </source>
</reference>
<feature type="signal peptide" evidence="3">
    <location>
        <begin position="1"/>
        <end position="26"/>
    </location>
</feature>
<keyword evidence="5" id="KW-1185">Reference proteome</keyword>
<dbReference type="RefSeq" id="WP_189208498.1">
    <property type="nucleotide sequence ID" value="NZ_BMRB01000001.1"/>
</dbReference>
<accession>A0A918L6U3</accession>
<sequence length="220" mass="22565">MVTLRRVGAAALLAGLLTCLPSVALAQTPEEDPRATQHDGNAVAKDCPQLWPGSTAVQLTDSDPSKQYIDITSVPDGVEVVGVVVKGGDGYNTYDAPDLGALPWLDLYSPLNNGGNIPDVSHWFACGVKDTTTTTTTTTSSGTTTTTAPGETTTDVTPTTDVPTSPEVTTTTAPGAPGEDDDLADTGANPGWLLLTGLLLLAGGGLALFSPKVRAAFARR</sequence>
<keyword evidence="3" id="KW-0732">Signal</keyword>
<keyword evidence="2" id="KW-0472">Membrane</keyword>
<name>A0A918L6U3_9PSEU</name>